<dbReference type="GeneID" id="20819439"/>
<dbReference type="AlphaFoldDB" id="W4FER5"/>
<evidence type="ECO:0000313" key="1">
    <source>
        <dbReference type="EMBL" id="ETV65965.1"/>
    </source>
</evidence>
<organism evidence="1">
    <name type="scientific">Aphanomyces astaci</name>
    <name type="common">Crayfish plague agent</name>
    <dbReference type="NCBI Taxonomy" id="112090"/>
    <lineage>
        <taxon>Eukaryota</taxon>
        <taxon>Sar</taxon>
        <taxon>Stramenopiles</taxon>
        <taxon>Oomycota</taxon>
        <taxon>Saprolegniomycetes</taxon>
        <taxon>Saprolegniales</taxon>
        <taxon>Verrucalvaceae</taxon>
        <taxon>Aphanomyces</taxon>
    </lineage>
</organism>
<dbReference type="EMBL" id="KI913220">
    <property type="protein sequence ID" value="ETV65965.1"/>
    <property type="molecule type" value="Genomic_DNA"/>
</dbReference>
<sequence>MALLWSLNRAEESEVKGIHARVRWMALKTHGPTIRRARHYNRLVPGRNMWPSVILLDHNTVHCVCDVDRAEFERGGWTIARLTSYWNDLREVPGLNFAVEPLGFGVIPRNITWVMKRFFWVARWGGTSPGSRHTHDLIFVAWNQFSSTWT</sequence>
<accession>W4FER5</accession>
<dbReference type="VEuPathDB" id="FungiDB:H257_17443"/>
<reference evidence="1" key="1">
    <citation type="submission" date="2013-12" db="EMBL/GenBank/DDBJ databases">
        <title>The Genome Sequence of Aphanomyces astaci APO3.</title>
        <authorList>
            <consortium name="The Broad Institute Genomics Platform"/>
            <person name="Russ C."/>
            <person name="Tyler B."/>
            <person name="van West P."/>
            <person name="Dieguez-Uribeondo J."/>
            <person name="Young S.K."/>
            <person name="Zeng Q."/>
            <person name="Gargeya S."/>
            <person name="Fitzgerald M."/>
            <person name="Abouelleil A."/>
            <person name="Alvarado L."/>
            <person name="Chapman S.B."/>
            <person name="Gainer-Dewar J."/>
            <person name="Goldberg J."/>
            <person name="Griggs A."/>
            <person name="Gujja S."/>
            <person name="Hansen M."/>
            <person name="Howarth C."/>
            <person name="Imamovic A."/>
            <person name="Ireland A."/>
            <person name="Larimer J."/>
            <person name="McCowan C."/>
            <person name="Murphy C."/>
            <person name="Pearson M."/>
            <person name="Poon T.W."/>
            <person name="Priest M."/>
            <person name="Roberts A."/>
            <person name="Saif S."/>
            <person name="Shea T."/>
            <person name="Sykes S."/>
            <person name="Wortman J."/>
            <person name="Nusbaum C."/>
            <person name="Birren B."/>
        </authorList>
    </citation>
    <scope>NUCLEOTIDE SEQUENCE [LARGE SCALE GENOMIC DNA]</scope>
    <source>
        <strain evidence="1">APO3</strain>
    </source>
</reference>
<proteinExistence type="predicted"/>
<protein>
    <submittedName>
        <fullName evidence="1">Uncharacterized protein</fullName>
    </submittedName>
</protein>
<name>W4FER5_APHAT</name>
<gene>
    <name evidence="1" type="ORF">H257_17443</name>
</gene>
<dbReference type="RefSeq" id="XP_009844544.1">
    <property type="nucleotide sequence ID" value="XM_009846242.1"/>
</dbReference>